<dbReference type="PANTHER" id="PTHR22594">
    <property type="entry name" value="ASPARTYL/LYSYL-TRNA SYNTHETASE"/>
    <property type="match status" value="1"/>
</dbReference>
<proteinExistence type="inferred from homology"/>
<evidence type="ECO:0000256" key="3">
    <source>
        <dbReference type="ARBA" id="ARBA00022741"/>
    </source>
</evidence>
<evidence type="ECO:0000256" key="2">
    <source>
        <dbReference type="ARBA" id="ARBA00022598"/>
    </source>
</evidence>
<dbReference type="SUPFAM" id="SSF55681">
    <property type="entry name" value="Class II aaRS and biotin synthetases"/>
    <property type="match status" value="1"/>
</dbReference>
<dbReference type="InterPro" id="IPR006195">
    <property type="entry name" value="aa-tRNA-synth_II"/>
</dbReference>
<dbReference type="InterPro" id="IPR004364">
    <property type="entry name" value="Aa-tRNA-synt_II"/>
</dbReference>
<dbReference type="GO" id="GO:0005737">
    <property type="term" value="C:cytoplasm"/>
    <property type="evidence" value="ECO:0007669"/>
    <property type="project" value="UniProtKB-SubCell"/>
</dbReference>
<dbReference type="Pfam" id="PF00152">
    <property type="entry name" value="tRNA-synt_2"/>
    <property type="match status" value="1"/>
</dbReference>
<dbReference type="InterPro" id="IPR004522">
    <property type="entry name" value="Asn-tRNA-ligase"/>
</dbReference>
<comment type="subunit">
    <text evidence="7">Homodimer.</text>
</comment>
<dbReference type="InterPro" id="IPR004365">
    <property type="entry name" value="NA-bd_OB_tRNA"/>
</dbReference>
<dbReference type="OrthoDB" id="9762036at2"/>
<evidence type="ECO:0000313" key="9">
    <source>
        <dbReference type="EMBL" id="AUR51222.1"/>
    </source>
</evidence>
<sequence length="466" mass="51847">MAVFSVKQILAGVAKVGDSVTVRGWVRNRRDSKAGLSFVTVSDGSCFDAIQVIAENKLTNYNSEIVNLTKDCAVIATGKLVESQGGGQSVEIIADSIEVTGFVENPDTYPVSPKRHTVEYLREHAHLRIRTNLISSVMRIRNTASVAIHDYLQANGFYWVHTPLITASDCEGAGELFKVTTLDFDKLPRDDKGKVDYKQDFFGKESFLTVSGQLNVETYCMGLSKVYTFGPTFRAENSNTTRHLAEFWMVEPEMAFADLNDNMAVAQGMLKHVFKAVLDKNGDDMAFFAQFIDKSVATRLEKMVNDDFEVVTYTDAIARLEKSGRKFENPLYWGVDLASEHERFLCEELVGKPTIVTNYPKEIKAFYMRQNEDGKTVAAMDILAPGVGEIVGGAAREERYDVLVGKMQALGMDPASLDWYLDLRRFGTAPHAGFGLGLERAVSYITGVQNVRDIIPFPRTPKNVAF</sequence>
<comment type="subcellular location">
    <subcellularLocation>
        <location evidence="7">Cytoplasm</location>
    </subcellularLocation>
</comment>
<evidence type="ECO:0000256" key="1">
    <source>
        <dbReference type="ARBA" id="ARBA00008226"/>
    </source>
</evidence>
<gene>
    <name evidence="7" type="primary">asnS</name>
    <name evidence="9" type="ORF">CUN60_02510</name>
</gene>
<dbReference type="GO" id="GO:0006421">
    <property type="term" value="P:asparaginyl-tRNA aminoacylation"/>
    <property type="evidence" value="ECO:0007669"/>
    <property type="project" value="UniProtKB-UniRule"/>
</dbReference>
<dbReference type="CDD" id="cd04318">
    <property type="entry name" value="EcAsnRS_like_N"/>
    <property type="match status" value="1"/>
</dbReference>
<dbReference type="AlphaFoldDB" id="A0A2I7N437"/>
<dbReference type="PRINTS" id="PR01042">
    <property type="entry name" value="TRNASYNTHASP"/>
</dbReference>
<organism evidence="9 10">
    <name type="scientific">Aquella oligotrophica</name>
    <dbReference type="NCBI Taxonomy" id="2067065"/>
    <lineage>
        <taxon>Bacteria</taxon>
        <taxon>Pseudomonadati</taxon>
        <taxon>Pseudomonadota</taxon>
        <taxon>Betaproteobacteria</taxon>
        <taxon>Neisseriales</taxon>
        <taxon>Neisseriaceae</taxon>
        <taxon>Aquella</taxon>
    </lineage>
</organism>
<dbReference type="EC" id="6.1.1.22" evidence="7"/>
<evidence type="ECO:0000256" key="5">
    <source>
        <dbReference type="ARBA" id="ARBA00022917"/>
    </source>
</evidence>
<keyword evidence="7" id="KW-0963">Cytoplasm</keyword>
<dbReference type="FunFam" id="3.30.930.10:FF:000016">
    <property type="entry name" value="Asparagine--tRNA ligase"/>
    <property type="match status" value="1"/>
</dbReference>
<dbReference type="GO" id="GO:0005524">
    <property type="term" value="F:ATP binding"/>
    <property type="evidence" value="ECO:0007669"/>
    <property type="project" value="UniProtKB-UniRule"/>
</dbReference>
<dbReference type="PROSITE" id="PS50862">
    <property type="entry name" value="AA_TRNA_LIGASE_II"/>
    <property type="match status" value="1"/>
</dbReference>
<evidence type="ECO:0000256" key="7">
    <source>
        <dbReference type="HAMAP-Rule" id="MF_00534"/>
    </source>
</evidence>
<dbReference type="PANTHER" id="PTHR22594:SF34">
    <property type="entry name" value="ASPARAGINE--TRNA LIGASE, MITOCHONDRIAL-RELATED"/>
    <property type="match status" value="1"/>
</dbReference>
<dbReference type="EMBL" id="CP024847">
    <property type="protein sequence ID" value="AUR51222.1"/>
    <property type="molecule type" value="Genomic_DNA"/>
</dbReference>
<dbReference type="GO" id="GO:0004816">
    <property type="term" value="F:asparagine-tRNA ligase activity"/>
    <property type="evidence" value="ECO:0007669"/>
    <property type="project" value="UniProtKB-UniRule"/>
</dbReference>
<keyword evidence="3 7" id="KW-0547">Nucleotide-binding</keyword>
<dbReference type="Proteomes" id="UP000236655">
    <property type="component" value="Chromosome"/>
</dbReference>
<dbReference type="InterPro" id="IPR045864">
    <property type="entry name" value="aa-tRNA-synth_II/BPL/LPL"/>
</dbReference>
<dbReference type="GO" id="GO:0003676">
    <property type="term" value="F:nucleic acid binding"/>
    <property type="evidence" value="ECO:0007669"/>
    <property type="project" value="InterPro"/>
</dbReference>
<dbReference type="SUPFAM" id="SSF50249">
    <property type="entry name" value="Nucleic acid-binding proteins"/>
    <property type="match status" value="1"/>
</dbReference>
<evidence type="ECO:0000256" key="4">
    <source>
        <dbReference type="ARBA" id="ARBA00022840"/>
    </source>
</evidence>
<protein>
    <recommendedName>
        <fullName evidence="7">Asparagine--tRNA ligase</fullName>
        <ecNumber evidence="7">6.1.1.22</ecNumber>
    </recommendedName>
    <alternativeName>
        <fullName evidence="7">Asparaginyl-tRNA synthetase</fullName>
        <shortName evidence="7">AsnRS</shortName>
    </alternativeName>
</protein>
<comment type="catalytic activity">
    <reaction evidence="7">
        <text>tRNA(Asn) + L-asparagine + ATP = L-asparaginyl-tRNA(Asn) + AMP + diphosphate + H(+)</text>
        <dbReference type="Rhea" id="RHEA:11180"/>
        <dbReference type="Rhea" id="RHEA-COMP:9659"/>
        <dbReference type="Rhea" id="RHEA-COMP:9674"/>
        <dbReference type="ChEBI" id="CHEBI:15378"/>
        <dbReference type="ChEBI" id="CHEBI:30616"/>
        <dbReference type="ChEBI" id="CHEBI:33019"/>
        <dbReference type="ChEBI" id="CHEBI:58048"/>
        <dbReference type="ChEBI" id="CHEBI:78442"/>
        <dbReference type="ChEBI" id="CHEBI:78515"/>
        <dbReference type="ChEBI" id="CHEBI:456215"/>
        <dbReference type="EC" id="6.1.1.22"/>
    </reaction>
</comment>
<keyword evidence="2 7" id="KW-0436">Ligase</keyword>
<name>A0A2I7N437_9NEIS</name>
<feature type="domain" description="Aminoacyl-transfer RNA synthetases class-II family profile" evidence="8">
    <location>
        <begin position="138"/>
        <end position="456"/>
    </location>
</feature>
<accession>A0A2I7N437</accession>
<reference evidence="10" key="1">
    <citation type="submission" date="2017-11" db="EMBL/GenBank/DDBJ databases">
        <authorList>
            <person name="Chan K.G."/>
            <person name="Lee L.S."/>
        </authorList>
    </citation>
    <scope>NUCLEOTIDE SEQUENCE [LARGE SCALE GENOMIC DNA]</scope>
    <source>
        <strain evidence="10">DSM 100970</strain>
    </source>
</reference>
<evidence type="ECO:0000256" key="6">
    <source>
        <dbReference type="ARBA" id="ARBA00023146"/>
    </source>
</evidence>
<keyword evidence="10" id="KW-1185">Reference proteome</keyword>
<keyword evidence="6 7" id="KW-0030">Aminoacyl-tRNA synthetase</keyword>
<dbReference type="InterPro" id="IPR002312">
    <property type="entry name" value="Asp/Asn-tRNA-synth_IIb"/>
</dbReference>
<evidence type="ECO:0000313" key="10">
    <source>
        <dbReference type="Proteomes" id="UP000236655"/>
    </source>
</evidence>
<dbReference type="Gene3D" id="3.30.930.10">
    <property type="entry name" value="Bira Bifunctional Protein, Domain 2"/>
    <property type="match status" value="1"/>
</dbReference>
<dbReference type="NCBIfam" id="NF003037">
    <property type="entry name" value="PRK03932.1"/>
    <property type="match status" value="1"/>
</dbReference>
<dbReference type="InterPro" id="IPR012340">
    <property type="entry name" value="NA-bd_OB-fold"/>
</dbReference>
<dbReference type="Gene3D" id="2.40.50.140">
    <property type="entry name" value="Nucleic acid-binding proteins"/>
    <property type="match status" value="1"/>
</dbReference>
<keyword evidence="4 7" id="KW-0067">ATP-binding</keyword>
<dbReference type="HAMAP" id="MF_00534">
    <property type="entry name" value="Asn_tRNA_synth"/>
    <property type="match status" value="1"/>
</dbReference>
<keyword evidence="5 7" id="KW-0648">Protein biosynthesis</keyword>
<comment type="similarity">
    <text evidence="1 7">Belongs to the class-II aminoacyl-tRNA synthetase family.</text>
</comment>
<dbReference type="Pfam" id="PF01336">
    <property type="entry name" value="tRNA_anti-codon"/>
    <property type="match status" value="1"/>
</dbReference>
<dbReference type="RefSeq" id="WP_102950522.1">
    <property type="nucleotide sequence ID" value="NZ_CP024847.1"/>
</dbReference>
<dbReference type="NCBIfam" id="TIGR00457">
    <property type="entry name" value="asnS"/>
    <property type="match status" value="1"/>
</dbReference>
<evidence type="ECO:0000259" key="8">
    <source>
        <dbReference type="PROSITE" id="PS50862"/>
    </source>
</evidence>
<dbReference type="CDD" id="cd00776">
    <property type="entry name" value="AsxRS_core"/>
    <property type="match status" value="1"/>
</dbReference>
<dbReference type="KEGG" id="nba:CUN60_02510"/>